<accession>A0A5K8AGA4</accession>
<dbReference type="Pfam" id="PF06253">
    <property type="entry name" value="MTTB"/>
    <property type="match status" value="1"/>
</dbReference>
<dbReference type="InterPro" id="IPR038601">
    <property type="entry name" value="MttB-like_sf"/>
</dbReference>
<dbReference type="EMBL" id="AP021879">
    <property type="protein sequence ID" value="BBO91539.1"/>
    <property type="molecule type" value="Genomic_DNA"/>
</dbReference>
<dbReference type="Proteomes" id="UP000422108">
    <property type="component" value="Chromosome"/>
</dbReference>
<proteinExistence type="inferred from homology"/>
<dbReference type="InterPro" id="IPR010426">
    <property type="entry name" value="MTTB_MeTrfase"/>
</dbReference>
<reference evidence="4 5" key="1">
    <citation type="submission" date="2019-11" db="EMBL/GenBank/DDBJ databases">
        <title>Comparative genomics of hydrocarbon-degrading Desulfosarcina strains.</title>
        <authorList>
            <person name="Watanabe M."/>
            <person name="Kojima H."/>
            <person name="Fukui M."/>
        </authorList>
    </citation>
    <scope>NUCLEOTIDE SEQUENCE [LARGE SCALE GENOMIC DNA]</scope>
    <source>
        <strain evidence="5">oXyS1</strain>
    </source>
</reference>
<keyword evidence="2 4" id="KW-0489">Methyltransferase</keyword>
<sequence>MQNDSLIDPKLLDQIHQDALRVLEEVGVRCNAPEIRQIFEQTGQAAFDDGTGHLHVLAPLVEQALTTVPKRDQYWIPDNSFGVGGTAPFVYDDRSGELVAPTLDHLARIATIVDQAEVVNFMARGVLIPNQEVKVMDVLVEYCNKPLYVAAVTGAGIARAEEIYAARGNLTVQFSLINSPLNVMPEMEMPFLSCVRKGLPIYISSMPMAGLSAPYSMSGLLTLTHAEALFGITLTQLVNPGLTCVHSGLPSIANLQKNYAVDLGLISHNVTNLLMSAICKRLDLPSIHSACTTNEESPGLRAEQDAINGYALMKKYGFHQMRHAFGFLKELVAFSITKLERHIELCGETGPDQAPEVVPEPYDPEGVDAIMRNGSKPNYMSDDHTLKNTGKAFVI</sequence>
<evidence type="ECO:0000313" key="4">
    <source>
        <dbReference type="EMBL" id="BBO91539.1"/>
    </source>
</evidence>
<evidence type="ECO:0000313" key="5">
    <source>
        <dbReference type="Proteomes" id="UP000422108"/>
    </source>
</evidence>
<comment type="similarity">
    <text evidence="1">Belongs to the trimethylamine methyltransferase family.</text>
</comment>
<dbReference type="GO" id="GO:0015948">
    <property type="term" value="P:methanogenesis"/>
    <property type="evidence" value="ECO:0007669"/>
    <property type="project" value="InterPro"/>
</dbReference>
<gene>
    <name evidence="4" type="ORF">DSCOOX_47190</name>
</gene>
<evidence type="ECO:0000256" key="1">
    <source>
        <dbReference type="ARBA" id="ARBA00007137"/>
    </source>
</evidence>
<dbReference type="RefSeq" id="WP_155312442.1">
    <property type="nucleotide sequence ID" value="NZ_AP021879.1"/>
</dbReference>
<dbReference type="GO" id="GO:0032259">
    <property type="term" value="P:methylation"/>
    <property type="evidence" value="ECO:0007669"/>
    <property type="project" value="UniProtKB-KW"/>
</dbReference>
<dbReference type="GO" id="GO:0008168">
    <property type="term" value="F:methyltransferase activity"/>
    <property type="evidence" value="ECO:0007669"/>
    <property type="project" value="UniProtKB-KW"/>
</dbReference>
<evidence type="ECO:0000256" key="2">
    <source>
        <dbReference type="ARBA" id="ARBA00022603"/>
    </source>
</evidence>
<keyword evidence="3 4" id="KW-0808">Transferase</keyword>
<dbReference type="Gene3D" id="3.20.20.480">
    <property type="entry name" value="Trimethylamine methyltransferase-like"/>
    <property type="match status" value="1"/>
</dbReference>
<protein>
    <submittedName>
        <fullName evidence="4">Methyltransferase</fullName>
    </submittedName>
</protein>
<name>A0A5K8AGA4_9BACT</name>
<evidence type="ECO:0000256" key="3">
    <source>
        <dbReference type="ARBA" id="ARBA00022679"/>
    </source>
</evidence>
<keyword evidence="5" id="KW-1185">Reference proteome</keyword>
<dbReference type="AlphaFoldDB" id="A0A5K8AGA4"/>
<organism evidence="4 5">
    <name type="scientific">Desulfosarcina ovata subsp. ovata</name>
    <dbReference type="NCBI Taxonomy" id="2752305"/>
    <lineage>
        <taxon>Bacteria</taxon>
        <taxon>Pseudomonadati</taxon>
        <taxon>Thermodesulfobacteriota</taxon>
        <taxon>Desulfobacteria</taxon>
        <taxon>Desulfobacterales</taxon>
        <taxon>Desulfosarcinaceae</taxon>
        <taxon>Desulfosarcina</taxon>
    </lineage>
</organism>